<protein>
    <submittedName>
        <fullName evidence="2">Phosphotransferase</fullName>
    </submittedName>
</protein>
<gene>
    <name evidence="2" type="ORF">F8O05_01090</name>
</gene>
<evidence type="ECO:0000313" key="3">
    <source>
        <dbReference type="Proteomes" id="UP000433493"/>
    </source>
</evidence>
<dbReference type="PANTHER" id="PTHR12149">
    <property type="entry name" value="FRUCTOSAMINE 3 KINASE-RELATED PROTEIN"/>
    <property type="match status" value="1"/>
</dbReference>
<dbReference type="AlphaFoldDB" id="A0A7J5BF53"/>
<sequence>MANTFKKSPGNPRGEAAGLRWLAAGEARGGAHVAEVISVTDRVLEIEYLPSTRPTAEAARAFGGALAVTHAAGASWWGCPPDGWVGGANVGNSRTPLVLDEAQAAASWGEFYARSRILEFADRLRESGSITTAEYGVFAELAERLRAGDFDVPQPSLVRAAGFEVARVHGDMWSGNVLYDGGATGASLIDPMAHGGHAETDLGTLAVFGFPYLDEVYRGYHAASPFAPGWEDRIALHKLGILIMHADLFGGGYIGESLRIAKSYL</sequence>
<keyword evidence="1" id="KW-0418">Kinase</keyword>
<dbReference type="Proteomes" id="UP000433493">
    <property type="component" value="Unassembled WGS sequence"/>
</dbReference>
<name>A0A7J5BF53_9MICO</name>
<reference evidence="2 3" key="1">
    <citation type="submission" date="2019-09" db="EMBL/GenBank/DDBJ databases">
        <title>Phylogeny of genus Pseudoclavibacter and closely related genus.</title>
        <authorList>
            <person name="Li Y."/>
        </authorList>
    </citation>
    <scope>NUCLEOTIDE SEQUENCE [LARGE SCALE GENOMIC DNA]</scope>
    <source>
        <strain evidence="2 3">KCTC 13959</strain>
    </source>
</reference>
<dbReference type="EMBL" id="WBKB01000001">
    <property type="protein sequence ID" value="KAB1644896.1"/>
    <property type="molecule type" value="Genomic_DNA"/>
</dbReference>
<comment type="caution">
    <text evidence="2">The sequence shown here is derived from an EMBL/GenBank/DDBJ whole genome shotgun (WGS) entry which is preliminary data.</text>
</comment>
<dbReference type="PIRSF" id="PIRSF006221">
    <property type="entry name" value="Ketosamine-3-kinase"/>
    <property type="match status" value="1"/>
</dbReference>
<comment type="similarity">
    <text evidence="1">Belongs to the fructosamine kinase family.</text>
</comment>
<dbReference type="Gene3D" id="1.10.510.10">
    <property type="entry name" value="Transferase(Phosphotransferase) domain 1"/>
    <property type="match status" value="1"/>
</dbReference>
<evidence type="ECO:0000313" key="2">
    <source>
        <dbReference type="EMBL" id="KAB1644896.1"/>
    </source>
</evidence>
<accession>A0A7J5BF53</accession>
<dbReference type="SUPFAM" id="SSF56112">
    <property type="entry name" value="Protein kinase-like (PK-like)"/>
    <property type="match status" value="1"/>
</dbReference>
<dbReference type="OrthoDB" id="5291879at2"/>
<dbReference type="RefSeq" id="WP_158050909.1">
    <property type="nucleotide sequence ID" value="NZ_WBKB01000001.1"/>
</dbReference>
<keyword evidence="3" id="KW-1185">Reference proteome</keyword>
<dbReference type="Pfam" id="PF03881">
    <property type="entry name" value="Fructosamin_kin"/>
    <property type="match status" value="1"/>
</dbReference>
<evidence type="ECO:0000256" key="1">
    <source>
        <dbReference type="PIRNR" id="PIRNR006221"/>
    </source>
</evidence>
<proteinExistence type="inferred from homology"/>
<dbReference type="PANTHER" id="PTHR12149:SF8">
    <property type="entry name" value="PROTEIN-RIBULOSAMINE 3-KINASE"/>
    <property type="match status" value="1"/>
</dbReference>
<keyword evidence="1 2" id="KW-0808">Transferase</keyword>
<dbReference type="InterPro" id="IPR011009">
    <property type="entry name" value="Kinase-like_dom_sf"/>
</dbReference>
<dbReference type="GO" id="GO:0016301">
    <property type="term" value="F:kinase activity"/>
    <property type="evidence" value="ECO:0007669"/>
    <property type="project" value="UniProtKB-UniRule"/>
</dbReference>
<dbReference type="InterPro" id="IPR016477">
    <property type="entry name" value="Fructo-/Ketosamine-3-kinase"/>
</dbReference>
<dbReference type="Gene3D" id="1.20.1270.240">
    <property type="match status" value="1"/>
</dbReference>
<organism evidence="2 3">
    <name type="scientific">Gulosibacter chungangensis</name>
    <dbReference type="NCBI Taxonomy" id="979746"/>
    <lineage>
        <taxon>Bacteria</taxon>
        <taxon>Bacillati</taxon>
        <taxon>Actinomycetota</taxon>
        <taxon>Actinomycetes</taxon>
        <taxon>Micrococcales</taxon>
        <taxon>Microbacteriaceae</taxon>
        <taxon>Gulosibacter</taxon>
    </lineage>
</organism>